<feature type="compositionally biased region" description="Polar residues" evidence="1">
    <location>
        <begin position="397"/>
        <end position="416"/>
    </location>
</feature>
<organism evidence="2 3">
    <name type="scientific">Leptomonas pyrrhocoris</name>
    <name type="common">Firebug parasite</name>
    <dbReference type="NCBI Taxonomy" id="157538"/>
    <lineage>
        <taxon>Eukaryota</taxon>
        <taxon>Discoba</taxon>
        <taxon>Euglenozoa</taxon>
        <taxon>Kinetoplastea</taxon>
        <taxon>Metakinetoplastina</taxon>
        <taxon>Trypanosomatida</taxon>
        <taxon>Trypanosomatidae</taxon>
        <taxon>Leishmaniinae</taxon>
        <taxon>Leptomonas</taxon>
    </lineage>
</organism>
<dbReference type="RefSeq" id="XP_015653602.1">
    <property type="nucleotide sequence ID" value="XM_015807944.1"/>
</dbReference>
<dbReference type="VEuPathDB" id="TriTrypDB:LpyrH10_26_1200"/>
<feature type="compositionally biased region" description="Low complexity" evidence="1">
    <location>
        <begin position="200"/>
        <end position="219"/>
    </location>
</feature>
<feature type="compositionally biased region" description="Low complexity" evidence="1">
    <location>
        <begin position="168"/>
        <end position="178"/>
    </location>
</feature>
<dbReference type="AlphaFoldDB" id="A0A0M9FSJ5"/>
<feature type="region of interest" description="Disordered" evidence="1">
    <location>
        <begin position="677"/>
        <end position="696"/>
    </location>
</feature>
<accession>A0A0M9FSJ5</accession>
<protein>
    <submittedName>
        <fullName evidence="2">Uncharacterized protein</fullName>
    </submittedName>
</protein>
<feature type="region of interest" description="Disordered" evidence="1">
    <location>
        <begin position="885"/>
        <end position="1076"/>
    </location>
</feature>
<gene>
    <name evidence="2" type="ORF">ABB37_08825</name>
</gene>
<evidence type="ECO:0000256" key="1">
    <source>
        <dbReference type="SAM" id="MobiDB-lite"/>
    </source>
</evidence>
<feature type="region of interest" description="Disordered" evidence="1">
    <location>
        <begin position="277"/>
        <end position="315"/>
    </location>
</feature>
<feature type="compositionally biased region" description="Polar residues" evidence="1">
    <location>
        <begin position="1023"/>
        <end position="1036"/>
    </location>
</feature>
<feature type="compositionally biased region" description="Basic and acidic residues" evidence="1">
    <location>
        <begin position="475"/>
        <end position="498"/>
    </location>
</feature>
<evidence type="ECO:0000313" key="2">
    <source>
        <dbReference type="EMBL" id="KPA75163.1"/>
    </source>
</evidence>
<feature type="compositionally biased region" description="Basic and acidic residues" evidence="1">
    <location>
        <begin position="377"/>
        <end position="387"/>
    </location>
</feature>
<keyword evidence="3" id="KW-1185">Reference proteome</keyword>
<feature type="compositionally biased region" description="Low complexity" evidence="1">
    <location>
        <begin position="500"/>
        <end position="524"/>
    </location>
</feature>
<feature type="region of interest" description="Disordered" evidence="1">
    <location>
        <begin position="328"/>
        <end position="347"/>
    </location>
</feature>
<dbReference type="Proteomes" id="UP000037923">
    <property type="component" value="Unassembled WGS sequence"/>
</dbReference>
<name>A0A0M9FSJ5_LEPPY</name>
<sequence length="1076" mass="111605">MSSKGHTPANPLSTTLFVFADDTADDCVSPVIASNVRFLRGRRHRISVAVRAGRDLPSVQSLSSSRTADASPTTSTLVPKRCYASGDLPAQFSATYLLRQHRAPRPPISLLPGASTASIPLGRVLALVDGSSDASPNSSGGSNVRPSSSLFILPLSAPVRRSMNRRGSSPSPCSSSAPQLPQIRTDTDTSSVNNASGDLPTTSPSLTTTRTTIPSTKHTVVQSAASPGSSVHHRLAADSGAVASNQQQQQQTSKKLHSPHAMSSTNFAVSATSISFSSMDDTANPRRRDNNKSIGGGGGRGSLQSPLQRRHSGDNSVMDAVSRSLNAHNDPELEGLPPMGDESSADGSTLLYEKGFLISASAGADRETGVSNTPAREYPDRHLHDEGQPQSQQQQQRENSVSGASPSRGPPTSMSGISHRLLTAEEIEERRRVTSRTVSQAASHALPGASDTNRDAQANSSLSLSAGGKPAHRQLSKEETEKLIAQRQQQFKEQEKLKQQQRAAAAAAATMTTTTHSTPPADATIAATSVHRQPNAPPPVDPSSRPSHTHTGVPGPAPLNSNAAPWLMSGDGTQSALLHGESGPPSGAAGGGAVTFEWLHGANTGGGGGVVGTSERSWPGANQWRDNTSGPAAVTVGAMNAAFPGAGDGGGLAIPAVGATGLYTWLPNTSYWLSLEQQQQQQQQQQEQQHPPPSMLMPAVTALTGAPPHDAFSFMSGVAPTSGLQLTGPLSGLTLSLLQTLTVAQLETGIRQCDEHVLRVQQDREILYHELQRRQYTMAGSNVNHMHSTSTSIVAGAGGAGPVGATAEALGWPVAMDPATATASTTNVVHSVAGGSGPASTGSPSRFFTGPGVEGLPHMLDVRTAVPHIAPGMNFSTVASAGTSSMATNATTSERRHSESDGPAVAASTAAVPTVPLTAKTIRTTAPTGSEGWRRAREHLSTNGSNNNNDRHRQHYNSNNNNSSTGSRGQRRGQRPREHSRVADTVQHGGRGGAHNASPSFGAATSSASAGAPAASGNRCSHDNTPQEQKYLQTDPFSMYEHNKKIATTTPSTKPTSAAGGAGAGEAAQSSKHATV</sequence>
<proteinExistence type="predicted"/>
<evidence type="ECO:0000313" key="3">
    <source>
        <dbReference type="Proteomes" id="UP000037923"/>
    </source>
</evidence>
<feature type="compositionally biased region" description="Low complexity" evidence="1">
    <location>
        <begin position="956"/>
        <end position="968"/>
    </location>
</feature>
<comment type="caution">
    <text evidence="2">The sequence shown here is derived from an EMBL/GenBank/DDBJ whole genome shotgun (WGS) entry which is preliminary data.</text>
</comment>
<feature type="compositionally biased region" description="Polar residues" evidence="1">
    <location>
        <begin position="220"/>
        <end position="229"/>
    </location>
</feature>
<feature type="compositionally biased region" description="Low complexity" evidence="1">
    <location>
        <begin position="903"/>
        <end position="919"/>
    </location>
</feature>
<feature type="region of interest" description="Disordered" evidence="1">
    <location>
        <begin position="363"/>
        <end position="592"/>
    </location>
</feature>
<dbReference type="OMA" id="RCSHDNT"/>
<feature type="compositionally biased region" description="Low complexity" evidence="1">
    <location>
        <begin position="677"/>
        <end position="689"/>
    </location>
</feature>
<dbReference type="OrthoDB" id="267813at2759"/>
<feature type="compositionally biased region" description="Low complexity" evidence="1">
    <location>
        <begin position="1046"/>
        <end position="1059"/>
    </location>
</feature>
<feature type="compositionally biased region" description="Polar residues" evidence="1">
    <location>
        <begin position="182"/>
        <end position="196"/>
    </location>
</feature>
<reference evidence="2 3" key="1">
    <citation type="submission" date="2015-07" db="EMBL/GenBank/DDBJ databases">
        <title>High-quality genome of monoxenous trypanosomatid Leptomonas pyrrhocoris.</title>
        <authorList>
            <person name="Flegontov P."/>
            <person name="Butenko A."/>
            <person name="Firsov S."/>
            <person name="Vlcek C."/>
            <person name="Logacheva M.D."/>
            <person name="Field M."/>
            <person name="Filatov D."/>
            <person name="Flegontova O."/>
            <person name="Gerasimov E."/>
            <person name="Jackson A.P."/>
            <person name="Kelly S."/>
            <person name="Opperdoes F."/>
            <person name="O'Reilly A."/>
            <person name="Votypka J."/>
            <person name="Yurchenko V."/>
            <person name="Lukes J."/>
        </authorList>
    </citation>
    <scope>NUCLEOTIDE SEQUENCE [LARGE SCALE GENOMIC DNA]</scope>
    <source>
        <strain evidence="2">H10</strain>
    </source>
</reference>
<dbReference type="GeneID" id="26909108"/>
<dbReference type="EMBL" id="LGTL01000026">
    <property type="protein sequence ID" value="KPA75163.1"/>
    <property type="molecule type" value="Genomic_DNA"/>
</dbReference>
<feature type="compositionally biased region" description="Low complexity" evidence="1">
    <location>
        <begin position="997"/>
        <end position="1017"/>
    </location>
</feature>
<feature type="region of interest" description="Disordered" evidence="1">
    <location>
        <begin position="161"/>
        <end position="262"/>
    </location>
</feature>
<feature type="compositionally biased region" description="Polar residues" evidence="1">
    <location>
        <begin position="455"/>
        <end position="464"/>
    </location>
</feature>